<dbReference type="AlphaFoldDB" id="A0A8J6NUK1"/>
<dbReference type="PANTHER" id="PTHR11715">
    <property type="entry name" value="GLYCINE CLEAVAGE SYSTEM H PROTEIN"/>
    <property type="match status" value="1"/>
</dbReference>
<accession>A0A8J6NUK1</accession>
<dbReference type="InterPro" id="IPR002930">
    <property type="entry name" value="GCV_H"/>
</dbReference>
<evidence type="ECO:0000256" key="1">
    <source>
        <dbReference type="ARBA" id="ARBA00022823"/>
    </source>
</evidence>
<reference evidence="2 3" key="1">
    <citation type="submission" date="2020-08" db="EMBL/GenBank/DDBJ databases">
        <title>Bridging the membrane lipid divide: bacteria of the FCB group superphylum have the potential to synthesize archaeal ether lipids.</title>
        <authorList>
            <person name="Villanueva L."/>
            <person name="Von Meijenfeldt F.A.B."/>
            <person name="Westbye A.B."/>
            <person name="Yadav S."/>
            <person name="Hopmans E.C."/>
            <person name="Dutilh B.E."/>
            <person name="Sinninghe Damste J.S."/>
        </authorList>
    </citation>
    <scope>NUCLEOTIDE SEQUENCE [LARGE SCALE GENOMIC DNA]</scope>
    <source>
        <strain evidence="2">NIOZ-UU30</strain>
    </source>
</reference>
<dbReference type="PANTHER" id="PTHR11715:SF3">
    <property type="entry name" value="GLYCINE CLEAVAGE SYSTEM H PROTEIN-RELATED"/>
    <property type="match status" value="1"/>
</dbReference>
<comment type="caution">
    <text evidence="2">The sequence shown here is derived from an EMBL/GenBank/DDBJ whole genome shotgun (WGS) entry which is preliminary data.</text>
</comment>
<dbReference type="CDD" id="cd06848">
    <property type="entry name" value="GCS_H"/>
    <property type="match status" value="1"/>
</dbReference>
<evidence type="ECO:0000313" key="3">
    <source>
        <dbReference type="Proteomes" id="UP000603434"/>
    </source>
</evidence>
<proteinExistence type="predicted"/>
<protein>
    <submittedName>
        <fullName evidence="2">Glycine cleavage system protein H</fullName>
    </submittedName>
</protein>
<organism evidence="2 3">
    <name type="scientific">Candidatus Desulfatibia profunda</name>
    <dbReference type="NCBI Taxonomy" id="2841695"/>
    <lineage>
        <taxon>Bacteria</taxon>
        <taxon>Pseudomonadati</taxon>
        <taxon>Thermodesulfobacteriota</taxon>
        <taxon>Desulfobacteria</taxon>
        <taxon>Desulfobacterales</taxon>
        <taxon>Desulfobacterales incertae sedis</taxon>
        <taxon>Candidatus Desulfatibia</taxon>
    </lineage>
</organism>
<dbReference type="GO" id="GO:0005960">
    <property type="term" value="C:glycine cleavage complex"/>
    <property type="evidence" value="ECO:0007669"/>
    <property type="project" value="InterPro"/>
</dbReference>
<dbReference type="GO" id="GO:0005737">
    <property type="term" value="C:cytoplasm"/>
    <property type="evidence" value="ECO:0007669"/>
    <property type="project" value="TreeGrafter"/>
</dbReference>
<evidence type="ECO:0000313" key="2">
    <source>
        <dbReference type="EMBL" id="MBC8360973.1"/>
    </source>
</evidence>
<dbReference type="GO" id="GO:0009249">
    <property type="term" value="P:protein lipoylation"/>
    <property type="evidence" value="ECO:0007669"/>
    <property type="project" value="TreeGrafter"/>
</dbReference>
<dbReference type="SUPFAM" id="SSF51230">
    <property type="entry name" value="Single hybrid motif"/>
    <property type="match status" value="1"/>
</dbReference>
<dbReference type="EMBL" id="JACNJH010000116">
    <property type="protein sequence ID" value="MBC8360973.1"/>
    <property type="molecule type" value="Genomic_DNA"/>
</dbReference>
<name>A0A8J6NUK1_9BACT</name>
<dbReference type="InterPro" id="IPR011053">
    <property type="entry name" value="Single_hybrid_motif"/>
</dbReference>
<keyword evidence="1" id="KW-0450">Lipoyl</keyword>
<dbReference type="Gene3D" id="2.40.50.100">
    <property type="match status" value="1"/>
</dbReference>
<gene>
    <name evidence="2" type="ORF">H8E23_06220</name>
</gene>
<sequence length="360" mass="41124">MKNNASKLNKEKKKDVGSKRLIGIDQPFDYEEVVAATGPEYVRNLQHDGVAFVPYEKLKRNIPGYYLSEDKCVWMRAGVINFRLCDYDYDCYNCPFDQAMMTAMGDKIAPDQKERQAYWLRHVKERYQIAATPCIHFLSGRIESPEECSGNYKCDHCTVHELLDKEIQVETSERTAYTNVSGYRMVEDYYYHFGHSWVHIEDDGRIKVGVDDFTSKVLGSADAINLPPVGAFLRQGEIGCVLTRDDKKAPMQSPVSGTVCAVNDKVVKQPAVAHDDPYHDGWLFMLDPANIKPDLEGLYSGKECFQWMEKESQNLHELLGPSYKRLAATGGEPIDDIFGHFPEIAWDRLVRTLFRTAEKH</sequence>
<dbReference type="Pfam" id="PF01597">
    <property type="entry name" value="GCV_H"/>
    <property type="match status" value="1"/>
</dbReference>
<dbReference type="Proteomes" id="UP000603434">
    <property type="component" value="Unassembled WGS sequence"/>
</dbReference>
<dbReference type="InterPro" id="IPR033753">
    <property type="entry name" value="GCV_H/Fam206"/>
</dbReference>
<dbReference type="GO" id="GO:0019464">
    <property type="term" value="P:glycine decarboxylation via glycine cleavage system"/>
    <property type="evidence" value="ECO:0007669"/>
    <property type="project" value="InterPro"/>
</dbReference>